<name>A0ABS4VKS9_9PSEU</name>
<dbReference type="InterPro" id="IPR005107">
    <property type="entry name" value="CO_DH_flav_C"/>
</dbReference>
<evidence type="ECO:0000313" key="6">
    <source>
        <dbReference type="Proteomes" id="UP001519295"/>
    </source>
</evidence>
<dbReference type="Gene3D" id="3.30.390.50">
    <property type="entry name" value="CO dehydrogenase flavoprotein, C-terminal domain"/>
    <property type="match status" value="1"/>
</dbReference>
<dbReference type="PANTHER" id="PTHR42659:SF2">
    <property type="entry name" value="XANTHINE DEHYDROGENASE SUBUNIT C-RELATED"/>
    <property type="match status" value="1"/>
</dbReference>
<dbReference type="InterPro" id="IPR036683">
    <property type="entry name" value="CO_DH_flav_C_dom_sf"/>
</dbReference>
<dbReference type="InterPro" id="IPR016166">
    <property type="entry name" value="FAD-bd_PCMH"/>
</dbReference>
<feature type="domain" description="FAD-binding PCMH-type" evidence="4">
    <location>
        <begin position="1"/>
        <end position="175"/>
    </location>
</feature>
<dbReference type="InterPro" id="IPR002346">
    <property type="entry name" value="Mopterin_DH_FAD-bd"/>
</dbReference>
<dbReference type="PROSITE" id="PS51387">
    <property type="entry name" value="FAD_PCMH"/>
    <property type="match status" value="1"/>
</dbReference>
<accession>A0ABS4VKS9</accession>
<evidence type="ECO:0000256" key="1">
    <source>
        <dbReference type="ARBA" id="ARBA00022630"/>
    </source>
</evidence>
<dbReference type="InterPro" id="IPR016167">
    <property type="entry name" value="FAD-bd_PCMH_sub1"/>
</dbReference>
<dbReference type="EMBL" id="JAGINU010000001">
    <property type="protein sequence ID" value="MBP2364536.1"/>
    <property type="molecule type" value="Genomic_DNA"/>
</dbReference>
<dbReference type="Gene3D" id="3.30.43.10">
    <property type="entry name" value="Uridine Diphospho-n-acetylenolpyruvylglucosamine Reductase, domain 2"/>
    <property type="match status" value="1"/>
</dbReference>
<dbReference type="GO" id="GO:0043885">
    <property type="term" value="F:anaerobic carbon-monoxide dehydrogenase activity"/>
    <property type="evidence" value="ECO:0007669"/>
    <property type="project" value="UniProtKB-EC"/>
</dbReference>
<keyword evidence="3 5" id="KW-0560">Oxidoreductase</keyword>
<dbReference type="Gene3D" id="3.30.465.10">
    <property type="match status" value="1"/>
</dbReference>
<organism evidence="5 6">
    <name type="scientific">Pseudonocardia parietis</name>
    <dbReference type="NCBI Taxonomy" id="570936"/>
    <lineage>
        <taxon>Bacteria</taxon>
        <taxon>Bacillati</taxon>
        <taxon>Actinomycetota</taxon>
        <taxon>Actinomycetes</taxon>
        <taxon>Pseudonocardiales</taxon>
        <taxon>Pseudonocardiaceae</taxon>
        <taxon>Pseudonocardia</taxon>
    </lineage>
</organism>
<dbReference type="SUPFAM" id="SSF56176">
    <property type="entry name" value="FAD-binding/transporter-associated domain-like"/>
    <property type="match status" value="1"/>
</dbReference>
<sequence length="278" mass="28528">MKPAPFDYVRPDRLADAVAALSTPDSKVLAGGQSLIPLLSMRLAAPSLLVDINGLPGLGAVTVTADGVRVGALARHTTVLESPDVARVQPLVPMALEHVAHATIRNRGTTVGSLAHADAAAEMPVVLSLLGGSLDVEGPAGRRAIAASELFTGPLESSVGPDEIAVSAFFPALPPGAGVAFDEIARRHGDYALVGVAALVEGERIRVGYLSVSDVPTVVDLTGLDPGDRADAALEQLDPIGDIHATAAYRRTLVRVLTDRVVASAVENSAAMLKGAQP</sequence>
<protein>
    <submittedName>
        <fullName evidence="5">Carbon-monoxide dehydrogenase medium subunit</fullName>
        <ecNumber evidence="5">1.2.7.4</ecNumber>
    </submittedName>
</protein>
<keyword evidence="1" id="KW-0285">Flavoprotein</keyword>
<dbReference type="Proteomes" id="UP001519295">
    <property type="component" value="Unassembled WGS sequence"/>
</dbReference>
<dbReference type="Pfam" id="PF00941">
    <property type="entry name" value="FAD_binding_5"/>
    <property type="match status" value="1"/>
</dbReference>
<reference evidence="5 6" key="1">
    <citation type="submission" date="2021-03" db="EMBL/GenBank/DDBJ databases">
        <title>Sequencing the genomes of 1000 actinobacteria strains.</title>
        <authorList>
            <person name="Klenk H.-P."/>
        </authorList>
    </citation>
    <scope>NUCLEOTIDE SEQUENCE [LARGE SCALE GENOMIC DNA]</scope>
    <source>
        <strain evidence="5 6">DSM 45256</strain>
    </source>
</reference>
<dbReference type="PANTHER" id="PTHR42659">
    <property type="entry name" value="XANTHINE DEHYDROGENASE SUBUNIT C-RELATED"/>
    <property type="match status" value="1"/>
</dbReference>
<keyword evidence="2" id="KW-0274">FAD</keyword>
<proteinExistence type="predicted"/>
<dbReference type="SMART" id="SM01092">
    <property type="entry name" value="CO_deh_flav_C"/>
    <property type="match status" value="1"/>
</dbReference>
<evidence type="ECO:0000259" key="4">
    <source>
        <dbReference type="PROSITE" id="PS51387"/>
    </source>
</evidence>
<dbReference type="InterPro" id="IPR036318">
    <property type="entry name" value="FAD-bd_PCMH-like_sf"/>
</dbReference>
<evidence type="ECO:0000256" key="2">
    <source>
        <dbReference type="ARBA" id="ARBA00022827"/>
    </source>
</evidence>
<gene>
    <name evidence="5" type="ORF">JOF36_000232</name>
</gene>
<comment type="caution">
    <text evidence="5">The sequence shown here is derived from an EMBL/GenBank/DDBJ whole genome shotgun (WGS) entry which is preliminary data.</text>
</comment>
<dbReference type="SUPFAM" id="SSF55447">
    <property type="entry name" value="CO dehydrogenase flavoprotein C-terminal domain-like"/>
    <property type="match status" value="1"/>
</dbReference>
<dbReference type="InterPro" id="IPR051312">
    <property type="entry name" value="Diverse_Substr_Oxidored"/>
</dbReference>
<evidence type="ECO:0000313" key="5">
    <source>
        <dbReference type="EMBL" id="MBP2364536.1"/>
    </source>
</evidence>
<dbReference type="InterPro" id="IPR016169">
    <property type="entry name" value="FAD-bd_PCMH_sub2"/>
</dbReference>
<dbReference type="EC" id="1.2.7.4" evidence="5"/>
<keyword evidence="6" id="KW-1185">Reference proteome</keyword>
<dbReference type="RefSeq" id="WP_210024574.1">
    <property type="nucleotide sequence ID" value="NZ_JAGINU010000001.1"/>
</dbReference>
<evidence type="ECO:0000256" key="3">
    <source>
        <dbReference type="ARBA" id="ARBA00023002"/>
    </source>
</evidence>